<organism evidence="2 3">
    <name type="scientific">Channa striata</name>
    <name type="common">Snakehead murrel</name>
    <name type="synonym">Ophicephalus striatus</name>
    <dbReference type="NCBI Taxonomy" id="64152"/>
    <lineage>
        <taxon>Eukaryota</taxon>
        <taxon>Metazoa</taxon>
        <taxon>Chordata</taxon>
        <taxon>Craniata</taxon>
        <taxon>Vertebrata</taxon>
        <taxon>Euteleostomi</taxon>
        <taxon>Actinopterygii</taxon>
        <taxon>Neopterygii</taxon>
        <taxon>Teleostei</taxon>
        <taxon>Neoteleostei</taxon>
        <taxon>Acanthomorphata</taxon>
        <taxon>Anabantaria</taxon>
        <taxon>Anabantiformes</taxon>
        <taxon>Channoidei</taxon>
        <taxon>Channidae</taxon>
        <taxon>Channa</taxon>
    </lineage>
</organism>
<sequence length="101" mass="11364">MIVIHYVTTVLPPIDVTELIVSEVLVRLQVKPVKHHPVFTVDICTCTSRPVCRSCCHDHPAQECDPSSDVYHNQKSRAETDPPGCRACLWTLHTASHRHSL</sequence>
<evidence type="ECO:0000313" key="3">
    <source>
        <dbReference type="Proteomes" id="UP001187415"/>
    </source>
</evidence>
<name>A0AA88MBI4_CHASR</name>
<proteinExistence type="predicted"/>
<evidence type="ECO:0000313" key="2">
    <source>
        <dbReference type="EMBL" id="KAK2833909.1"/>
    </source>
</evidence>
<dbReference type="EMBL" id="JAUPFM010000013">
    <property type="protein sequence ID" value="KAK2833909.1"/>
    <property type="molecule type" value="Genomic_DNA"/>
</dbReference>
<accession>A0AA88MBI4</accession>
<protein>
    <submittedName>
        <fullName evidence="2">Uncharacterized protein</fullName>
    </submittedName>
</protein>
<comment type="caution">
    <text evidence="2">The sequence shown here is derived from an EMBL/GenBank/DDBJ whole genome shotgun (WGS) entry which is preliminary data.</text>
</comment>
<gene>
    <name evidence="2" type="ORF">Q5P01_017798</name>
</gene>
<reference evidence="2" key="1">
    <citation type="submission" date="2023-07" db="EMBL/GenBank/DDBJ databases">
        <title>Chromosome-level Genome Assembly of Striped Snakehead (Channa striata).</title>
        <authorList>
            <person name="Liu H."/>
        </authorList>
    </citation>
    <scope>NUCLEOTIDE SEQUENCE</scope>
    <source>
        <strain evidence="2">Gz</strain>
        <tissue evidence="2">Muscle</tissue>
    </source>
</reference>
<dbReference type="Proteomes" id="UP001187415">
    <property type="component" value="Unassembled WGS sequence"/>
</dbReference>
<dbReference type="AlphaFoldDB" id="A0AA88MBI4"/>
<feature type="region of interest" description="Disordered" evidence="1">
    <location>
        <begin position="61"/>
        <end position="83"/>
    </location>
</feature>
<keyword evidence="3" id="KW-1185">Reference proteome</keyword>
<evidence type="ECO:0000256" key="1">
    <source>
        <dbReference type="SAM" id="MobiDB-lite"/>
    </source>
</evidence>